<protein>
    <recommendedName>
        <fullName evidence="6">YqgF/RNase H-like domain-containing protein</fullName>
    </recommendedName>
</protein>
<comment type="caution">
    <text evidence="7">The sequence shown here is derived from an EMBL/GenBank/DDBJ whole genome shotgun (WGS) entry which is preliminary data.</text>
</comment>
<dbReference type="EMBL" id="BARU01021596">
    <property type="protein sequence ID" value="GAH48067.1"/>
    <property type="molecule type" value="Genomic_DNA"/>
</dbReference>
<reference evidence="7" key="1">
    <citation type="journal article" date="2014" name="Front. Microbiol.">
        <title>High frequency of phylogenetically diverse reductive dehalogenase-homologous genes in deep subseafloor sedimentary metagenomes.</title>
        <authorList>
            <person name="Kawai M."/>
            <person name="Futagami T."/>
            <person name="Toyoda A."/>
            <person name="Takaki Y."/>
            <person name="Nishi S."/>
            <person name="Hori S."/>
            <person name="Arai W."/>
            <person name="Tsubouchi T."/>
            <person name="Morono Y."/>
            <person name="Uchiyama I."/>
            <person name="Ito T."/>
            <person name="Fujiyama A."/>
            <person name="Inagaki F."/>
            <person name="Takami H."/>
        </authorList>
    </citation>
    <scope>NUCLEOTIDE SEQUENCE</scope>
    <source>
        <strain evidence="7">Expedition CK06-06</strain>
    </source>
</reference>
<feature type="domain" description="YqgF/RNase H-like" evidence="6">
    <location>
        <begin position="32"/>
        <end position="132"/>
    </location>
</feature>
<dbReference type="GO" id="GO:0000967">
    <property type="term" value="P:rRNA 5'-end processing"/>
    <property type="evidence" value="ECO:0007669"/>
    <property type="project" value="TreeGrafter"/>
</dbReference>
<evidence type="ECO:0000256" key="2">
    <source>
        <dbReference type="ARBA" id="ARBA00022517"/>
    </source>
</evidence>
<dbReference type="InterPro" id="IPR037027">
    <property type="entry name" value="YqgF/RNaseH-like_dom_sf"/>
</dbReference>
<dbReference type="AlphaFoldDB" id="X1FSX0"/>
<dbReference type="HAMAP" id="MF_00651">
    <property type="entry name" value="Nuclease_YqgF"/>
    <property type="match status" value="1"/>
</dbReference>
<name>X1FSX0_9ZZZZ</name>
<gene>
    <name evidence="7" type="ORF">S03H2_35333</name>
</gene>
<organism evidence="7">
    <name type="scientific">marine sediment metagenome</name>
    <dbReference type="NCBI Taxonomy" id="412755"/>
    <lineage>
        <taxon>unclassified sequences</taxon>
        <taxon>metagenomes</taxon>
        <taxon>ecological metagenomes</taxon>
    </lineage>
</organism>
<dbReference type="InterPro" id="IPR006641">
    <property type="entry name" value="YqgF/RNaseH-like_dom"/>
</dbReference>
<keyword evidence="1" id="KW-0963">Cytoplasm</keyword>
<proteinExistence type="inferred from homology"/>
<dbReference type="InterPro" id="IPR012337">
    <property type="entry name" value="RNaseH-like_sf"/>
</dbReference>
<keyword evidence="3" id="KW-0540">Nuclease</keyword>
<feature type="region of interest" description="Disordered" evidence="5">
    <location>
        <begin position="1"/>
        <end position="27"/>
    </location>
</feature>
<evidence type="ECO:0000256" key="3">
    <source>
        <dbReference type="ARBA" id="ARBA00022722"/>
    </source>
</evidence>
<dbReference type="GO" id="GO:0004518">
    <property type="term" value="F:nuclease activity"/>
    <property type="evidence" value="ECO:0007669"/>
    <property type="project" value="UniProtKB-KW"/>
</dbReference>
<evidence type="ECO:0000256" key="5">
    <source>
        <dbReference type="SAM" id="MobiDB-lite"/>
    </source>
</evidence>
<feature type="compositionally biased region" description="Polar residues" evidence="5">
    <location>
        <begin position="1"/>
        <end position="10"/>
    </location>
</feature>
<dbReference type="SUPFAM" id="SSF53098">
    <property type="entry name" value="Ribonuclease H-like"/>
    <property type="match status" value="1"/>
</dbReference>
<keyword evidence="2" id="KW-0690">Ribosome biogenesis</keyword>
<dbReference type="GO" id="GO:0016787">
    <property type="term" value="F:hydrolase activity"/>
    <property type="evidence" value="ECO:0007669"/>
    <property type="project" value="UniProtKB-KW"/>
</dbReference>
<accession>X1FSX0</accession>
<feature type="non-terminal residue" evidence="7">
    <location>
        <position position="1"/>
    </location>
</feature>
<dbReference type="GO" id="GO:0005829">
    <property type="term" value="C:cytosol"/>
    <property type="evidence" value="ECO:0007669"/>
    <property type="project" value="TreeGrafter"/>
</dbReference>
<evidence type="ECO:0000259" key="6">
    <source>
        <dbReference type="SMART" id="SM00732"/>
    </source>
</evidence>
<dbReference type="NCBIfam" id="TIGR00250">
    <property type="entry name" value="RNAse_H_YqgF"/>
    <property type="match status" value="1"/>
</dbReference>
<dbReference type="SMART" id="SM00732">
    <property type="entry name" value="YqgFc"/>
    <property type="match status" value="1"/>
</dbReference>
<sequence>RTSLSATPRTTYRAGLGKAQKKEKKKGKFHPVRILGIDFGDSHIGLAVSDKLLITAQGLGSYRSKSKEEDKKYFIELVAKYEIGEIVLGLPLRMDGSPGTRVEKTKEFAGWLEKILKIPIIFWDERLTTRQALRILSQQKIKTKRKKSLEDQIAASIILSSYLESKRIKNHAT</sequence>
<dbReference type="InterPro" id="IPR005227">
    <property type="entry name" value="YqgF"/>
</dbReference>
<evidence type="ECO:0000256" key="4">
    <source>
        <dbReference type="ARBA" id="ARBA00022801"/>
    </source>
</evidence>
<dbReference type="PANTHER" id="PTHR33317:SF4">
    <property type="entry name" value="POLYNUCLEOTIDYL TRANSFERASE, RIBONUCLEASE H-LIKE SUPERFAMILY PROTEIN"/>
    <property type="match status" value="1"/>
</dbReference>
<evidence type="ECO:0000313" key="7">
    <source>
        <dbReference type="EMBL" id="GAH48067.1"/>
    </source>
</evidence>
<keyword evidence="4" id="KW-0378">Hydrolase</keyword>
<dbReference type="PANTHER" id="PTHR33317">
    <property type="entry name" value="POLYNUCLEOTIDYL TRANSFERASE, RIBONUCLEASE H-LIKE SUPERFAMILY PROTEIN"/>
    <property type="match status" value="1"/>
</dbReference>
<dbReference type="Gene3D" id="3.30.420.140">
    <property type="entry name" value="YqgF/RNase H-like domain"/>
    <property type="match status" value="1"/>
</dbReference>
<dbReference type="Pfam" id="PF03652">
    <property type="entry name" value="RuvX"/>
    <property type="match status" value="1"/>
</dbReference>
<dbReference type="CDD" id="cd16964">
    <property type="entry name" value="YqgF"/>
    <property type="match status" value="1"/>
</dbReference>
<evidence type="ECO:0000256" key="1">
    <source>
        <dbReference type="ARBA" id="ARBA00022490"/>
    </source>
</evidence>